<protein>
    <submittedName>
        <fullName evidence="2">Uncharacterized protein</fullName>
    </submittedName>
</protein>
<organism evidence="2 3">
    <name type="scientific">Astrephomene gubernaculifera</name>
    <dbReference type="NCBI Taxonomy" id="47775"/>
    <lineage>
        <taxon>Eukaryota</taxon>
        <taxon>Viridiplantae</taxon>
        <taxon>Chlorophyta</taxon>
        <taxon>core chlorophytes</taxon>
        <taxon>Chlorophyceae</taxon>
        <taxon>CS clade</taxon>
        <taxon>Chlamydomonadales</taxon>
        <taxon>Astrephomenaceae</taxon>
        <taxon>Astrephomene</taxon>
    </lineage>
</organism>
<feature type="compositionally biased region" description="Low complexity" evidence="1">
    <location>
        <begin position="363"/>
        <end position="377"/>
    </location>
</feature>
<dbReference type="InterPro" id="IPR016084">
    <property type="entry name" value="Haem_Oase-like_multi-hlx"/>
</dbReference>
<feature type="compositionally biased region" description="Low complexity" evidence="1">
    <location>
        <begin position="150"/>
        <end position="168"/>
    </location>
</feature>
<name>A0AAD3HMF6_9CHLO</name>
<keyword evidence="3" id="KW-1185">Reference proteome</keyword>
<feature type="region of interest" description="Disordered" evidence="1">
    <location>
        <begin position="34"/>
        <end position="65"/>
    </location>
</feature>
<gene>
    <name evidence="2" type="ORF">Agub_g7110</name>
</gene>
<dbReference type="Gene3D" id="1.20.910.10">
    <property type="entry name" value="Heme oxygenase-like"/>
    <property type="match status" value="1"/>
</dbReference>
<evidence type="ECO:0000256" key="1">
    <source>
        <dbReference type="SAM" id="MobiDB-lite"/>
    </source>
</evidence>
<dbReference type="AlphaFoldDB" id="A0AAD3HMF6"/>
<feature type="non-terminal residue" evidence="2">
    <location>
        <position position="1"/>
    </location>
</feature>
<reference evidence="2 3" key="1">
    <citation type="journal article" date="2021" name="Sci. Rep.">
        <title>Genome sequencing of the multicellular alga Astrephomene provides insights into convergent evolution of germ-soma differentiation.</title>
        <authorList>
            <person name="Yamashita S."/>
            <person name="Yamamoto K."/>
            <person name="Matsuzaki R."/>
            <person name="Suzuki S."/>
            <person name="Yamaguchi H."/>
            <person name="Hirooka S."/>
            <person name="Minakuchi Y."/>
            <person name="Miyagishima S."/>
            <person name="Kawachi M."/>
            <person name="Toyoda A."/>
            <person name="Nozaki H."/>
        </authorList>
    </citation>
    <scope>NUCLEOTIDE SEQUENCE [LARGE SCALE GENOMIC DNA]</scope>
    <source>
        <strain evidence="2 3">NIES-4017</strain>
    </source>
</reference>
<feature type="compositionally biased region" description="Low complexity" evidence="1">
    <location>
        <begin position="123"/>
        <end position="142"/>
    </location>
</feature>
<proteinExistence type="predicted"/>
<sequence>GNMAFHTRQSFLDRAHCGVFQPARHAVVVGASRPSKGFGKVPKDTKDERKDGHRSKADGMGDKQVVREAAAAANSLRGRHRPISPEEAARGKLDYVQVADWGDGDRSKLGDLKLVRHVQQYAGSGAAATTSSSSSTSSASSGISHDNGNSGTSGEPGTTQEQQQQQQPVDEAPFHVQLAQQLQMAEARGALTVAGPPPPPLPEWSWREGRYLQYLADWREVHAALEAALSDATADLPPLPRHQQPQQPSTSPSAPSSTPSPSTPSSMPATAAPPAAASPPTPTSPRQCARLALLPLCPGVLGLERSTALGRDVAALAGRGAAGGAAAGSATAGVATAAAAAASTAWREPEGGGERGGGGEGEGQQQQQQQGWESAGAAAAKEPYAAGVAGWAVSCTAAAGPMARSYGQVLRRLGRVAAGGETEQERQAAALRLLSHTAVVHMVGQAAGVRLGATAAEKLGLLQRGAAATYHEYPPGVTDPRVTLYRALDAAGCHVADPAGRQVVFDEVPGAMRKVGLLMSALAHRD</sequence>
<accession>A0AAD3HMF6</accession>
<feature type="region of interest" description="Disordered" evidence="1">
    <location>
        <begin position="123"/>
        <end position="170"/>
    </location>
</feature>
<evidence type="ECO:0000313" key="3">
    <source>
        <dbReference type="Proteomes" id="UP001054857"/>
    </source>
</evidence>
<feature type="compositionally biased region" description="Low complexity" evidence="1">
    <location>
        <begin position="235"/>
        <end position="275"/>
    </location>
</feature>
<evidence type="ECO:0000313" key="2">
    <source>
        <dbReference type="EMBL" id="GFR45695.1"/>
    </source>
</evidence>
<dbReference type="EMBL" id="BMAR01000010">
    <property type="protein sequence ID" value="GFR45695.1"/>
    <property type="molecule type" value="Genomic_DNA"/>
</dbReference>
<feature type="region of interest" description="Disordered" evidence="1">
    <location>
        <begin position="341"/>
        <end position="377"/>
    </location>
</feature>
<feature type="compositionally biased region" description="Basic and acidic residues" evidence="1">
    <location>
        <begin position="41"/>
        <end position="65"/>
    </location>
</feature>
<dbReference type="Proteomes" id="UP001054857">
    <property type="component" value="Unassembled WGS sequence"/>
</dbReference>
<feature type="region of interest" description="Disordered" evidence="1">
    <location>
        <begin position="235"/>
        <end position="286"/>
    </location>
</feature>
<comment type="caution">
    <text evidence="2">The sequence shown here is derived from an EMBL/GenBank/DDBJ whole genome shotgun (WGS) entry which is preliminary data.</text>
</comment>